<evidence type="ECO:0008006" key="3">
    <source>
        <dbReference type="Google" id="ProtNLM"/>
    </source>
</evidence>
<accession>A0A7H9FE43</accession>
<sequence>MLIKLKNKIESEVSKIGNIKLGEFGIHFSEQPPYIPEGISILEDGNGRYNLVFTERGKITSEISKLDDNEVTYQILKIIIKNISSQKIDEKDIDLIDNLIKNNEFEKVSQIVEKVQENRYQYEKELFEKVSPLYTLWFEKERS</sequence>
<evidence type="ECO:0000313" key="2">
    <source>
        <dbReference type="Proteomes" id="UP000510746"/>
    </source>
</evidence>
<organism evidence="1 2">
    <name type="scientific">Streptococcus oralis subsp. oralis</name>
    <dbReference type="NCBI Taxonomy" id="1891914"/>
    <lineage>
        <taxon>Bacteria</taxon>
        <taxon>Bacillati</taxon>
        <taxon>Bacillota</taxon>
        <taxon>Bacilli</taxon>
        <taxon>Lactobacillales</taxon>
        <taxon>Streptococcaceae</taxon>
        <taxon>Streptococcus</taxon>
    </lineage>
</organism>
<protein>
    <recommendedName>
        <fullName evidence="3">Immunity protein 63 domain-containing protein</fullName>
    </recommendedName>
</protein>
<dbReference type="Proteomes" id="UP000510746">
    <property type="component" value="Chromosome"/>
</dbReference>
<dbReference type="AlphaFoldDB" id="A0A7H9FE43"/>
<gene>
    <name evidence="1" type="ORF">HRJ33_02000</name>
</gene>
<proteinExistence type="predicted"/>
<evidence type="ECO:0000313" key="1">
    <source>
        <dbReference type="EMBL" id="QLL96011.1"/>
    </source>
</evidence>
<reference evidence="1 2" key="1">
    <citation type="submission" date="2020-05" db="EMBL/GenBank/DDBJ databases">
        <title>A novel sialic acid binding adhesin present in multiple species contributes to the pathogenesis of Infective endocarditis.</title>
        <authorList>
            <person name="Gaytan M.O."/>
            <person name="Singh A.K."/>
            <person name="Woodiga S.A."/>
            <person name="Patel S.A."/>
            <person name="Ann S.-S."/>
            <person name="Vera Ponce de Leon A."/>
            <person name="McGrath S."/>
            <person name="Miller A."/>
            <person name="Bush J."/>
            <person name="van der Linden M."/>
            <person name="Magrini V."/>
            <person name="Wilson R.K."/>
            <person name="Kitten T."/>
            <person name="King S.J."/>
        </authorList>
    </citation>
    <scope>NUCLEOTIDE SEQUENCE [LARGE SCALE GENOMIC DNA]</scope>
    <source>
        <strain evidence="1 2">ATCC 10557</strain>
    </source>
</reference>
<dbReference type="RefSeq" id="WP_000905742.1">
    <property type="nucleotide sequence ID" value="NZ_CP054135.1"/>
</dbReference>
<dbReference type="EMBL" id="CP054135">
    <property type="protein sequence ID" value="QLL96011.1"/>
    <property type="molecule type" value="Genomic_DNA"/>
</dbReference>
<name>A0A7H9FE43_STROR</name>